<evidence type="ECO:0000313" key="1">
    <source>
        <dbReference type="EMBL" id="MBB6566931.1"/>
    </source>
</evidence>
<reference evidence="2 3" key="1">
    <citation type="submission" date="2020-05" db="EMBL/GenBank/DDBJ databases">
        <title>Genome sequence of Kribbella sandramycini ATCC 39419.</title>
        <authorList>
            <person name="Maclea K.S."/>
            <person name="Fair J.L."/>
        </authorList>
    </citation>
    <scope>NUCLEOTIDE SEQUENCE [LARGE SCALE GENOMIC DNA]</scope>
    <source>
        <strain evidence="2 3">ATCC 39419</strain>
    </source>
</reference>
<dbReference type="RefSeq" id="WP_171677902.1">
    <property type="nucleotide sequence ID" value="NZ_BAAAGT010000008.1"/>
</dbReference>
<name>A0A7Y4L5F7_9ACTN</name>
<dbReference type="AlphaFoldDB" id="A0A7Y4L5F7"/>
<evidence type="ECO:0000313" key="4">
    <source>
        <dbReference type="Proteomes" id="UP000553957"/>
    </source>
</evidence>
<dbReference type="Proteomes" id="UP000534306">
    <property type="component" value="Unassembled WGS sequence"/>
</dbReference>
<dbReference type="EMBL" id="JACHKF010000001">
    <property type="protein sequence ID" value="MBB6566931.1"/>
    <property type="molecule type" value="Genomic_DNA"/>
</dbReference>
<evidence type="ECO:0000313" key="2">
    <source>
        <dbReference type="EMBL" id="NOL44653.1"/>
    </source>
</evidence>
<comment type="caution">
    <text evidence="2">The sequence shown here is derived from an EMBL/GenBank/DDBJ whole genome shotgun (WGS) entry which is preliminary data.</text>
</comment>
<accession>A0A7Y4L5F7</accession>
<sequence>MVAITVAGMVLAGCTADPDKKVGATPLPTESVTGKTVCGFVSEQSVVTAIGTSKFSIQGAKTDLRGNNRNQDGSKLNQAGCSVYTNDSPLKALDISVTQIGGVARWDNLVPSKLAGGGVEFVFPAGEGMGFATSKNDLDEAATAHLIVGDWHYFVSIHPRVDGRDAIQDAVALIRQTVTQLGLPTTGKLPRPTATPGG</sequence>
<reference evidence="1 4" key="2">
    <citation type="submission" date="2020-08" db="EMBL/GenBank/DDBJ databases">
        <title>Sequencing the genomes of 1000 actinobacteria strains.</title>
        <authorList>
            <person name="Klenk H.-P."/>
        </authorList>
    </citation>
    <scope>NUCLEOTIDE SEQUENCE [LARGE SCALE GENOMIC DNA]</scope>
    <source>
        <strain evidence="1 4">DSM 15626</strain>
    </source>
</reference>
<dbReference type="Proteomes" id="UP000553957">
    <property type="component" value="Unassembled WGS sequence"/>
</dbReference>
<protein>
    <recommendedName>
        <fullName evidence="5">DUF3558 domain-containing protein</fullName>
    </recommendedName>
</protein>
<evidence type="ECO:0008006" key="5">
    <source>
        <dbReference type="Google" id="ProtNLM"/>
    </source>
</evidence>
<evidence type="ECO:0000313" key="3">
    <source>
        <dbReference type="Proteomes" id="UP000534306"/>
    </source>
</evidence>
<proteinExistence type="predicted"/>
<keyword evidence="3" id="KW-1185">Reference proteome</keyword>
<organism evidence="2 3">
    <name type="scientific">Kribbella sandramycini</name>
    <dbReference type="NCBI Taxonomy" id="60450"/>
    <lineage>
        <taxon>Bacteria</taxon>
        <taxon>Bacillati</taxon>
        <taxon>Actinomycetota</taxon>
        <taxon>Actinomycetes</taxon>
        <taxon>Propionibacteriales</taxon>
        <taxon>Kribbellaceae</taxon>
        <taxon>Kribbella</taxon>
    </lineage>
</organism>
<gene>
    <name evidence="1" type="ORF">HNR71_002568</name>
    <name evidence="2" type="ORF">HPO96_30835</name>
</gene>
<dbReference type="EMBL" id="JABJRC010000009">
    <property type="protein sequence ID" value="NOL44653.1"/>
    <property type="molecule type" value="Genomic_DNA"/>
</dbReference>